<dbReference type="InParanoid" id="A0A2T3AAC7"/>
<proteinExistence type="predicted"/>
<reference evidence="1 2" key="1">
    <citation type="journal article" date="2018" name="Mycol. Prog.">
        <title>Coniella lustricola, a new species from submerged detritus.</title>
        <authorList>
            <person name="Raudabaugh D.B."/>
            <person name="Iturriaga T."/>
            <person name="Carver A."/>
            <person name="Mondo S."/>
            <person name="Pangilinan J."/>
            <person name="Lipzen A."/>
            <person name="He G."/>
            <person name="Amirebrahimi M."/>
            <person name="Grigoriev I.V."/>
            <person name="Miller A.N."/>
        </authorList>
    </citation>
    <scope>NUCLEOTIDE SEQUENCE [LARGE SCALE GENOMIC DNA]</scope>
    <source>
        <strain evidence="1 2">B22-T-1</strain>
    </source>
</reference>
<sequence>MSSWTNEWMDREGRVKMGCLGFFFGALCVWYSVVQSVCMCVCVLRCVLRCLVCSVGGVVWVVRGSPWLYRLVVCGFHLQCGELGGCLTYQSVVWRGGDFVKVLLEVSLKKHGITEHGANAVMSIQRGVAWRRGGHHEAWKNKSWLAC</sequence>
<dbReference type="Proteomes" id="UP000241462">
    <property type="component" value="Unassembled WGS sequence"/>
</dbReference>
<evidence type="ECO:0000313" key="1">
    <source>
        <dbReference type="EMBL" id="PSR88635.1"/>
    </source>
</evidence>
<dbReference type="AlphaFoldDB" id="A0A2T3AAC7"/>
<protein>
    <submittedName>
        <fullName evidence="1">Uncharacterized protein</fullName>
    </submittedName>
</protein>
<gene>
    <name evidence="1" type="ORF">BD289DRAFT_431952</name>
</gene>
<keyword evidence="2" id="KW-1185">Reference proteome</keyword>
<dbReference type="EMBL" id="KZ678426">
    <property type="protein sequence ID" value="PSR88635.1"/>
    <property type="molecule type" value="Genomic_DNA"/>
</dbReference>
<name>A0A2T3AAC7_9PEZI</name>
<organism evidence="1 2">
    <name type="scientific">Coniella lustricola</name>
    <dbReference type="NCBI Taxonomy" id="2025994"/>
    <lineage>
        <taxon>Eukaryota</taxon>
        <taxon>Fungi</taxon>
        <taxon>Dikarya</taxon>
        <taxon>Ascomycota</taxon>
        <taxon>Pezizomycotina</taxon>
        <taxon>Sordariomycetes</taxon>
        <taxon>Sordariomycetidae</taxon>
        <taxon>Diaporthales</taxon>
        <taxon>Schizoparmaceae</taxon>
        <taxon>Coniella</taxon>
    </lineage>
</organism>
<accession>A0A2T3AAC7</accession>
<evidence type="ECO:0000313" key="2">
    <source>
        <dbReference type="Proteomes" id="UP000241462"/>
    </source>
</evidence>